<feature type="chain" id="PRO_5042937168" description="Prolamin-like domain-containing protein" evidence="2">
    <location>
        <begin position="28"/>
        <end position="126"/>
    </location>
</feature>
<proteinExistence type="predicted"/>
<organism evidence="4 5">
    <name type="scientific">Liquidambar formosana</name>
    <name type="common">Formosan gum</name>
    <dbReference type="NCBI Taxonomy" id="63359"/>
    <lineage>
        <taxon>Eukaryota</taxon>
        <taxon>Viridiplantae</taxon>
        <taxon>Streptophyta</taxon>
        <taxon>Embryophyta</taxon>
        <taxon>Tracheophyta</taxon>
        <taxon>Spermatophyta</taxon>
        <taxon>Magnoliopsida</taxon>
        <taxon>eudicotyledons</taxon>
        <taxon>Gunneridae</taxon>
        <taxon>Pentapetalae</taxon>
        <taxon>Saxifragales</taxon>
        <taxon>Altingiaceae</taxon>
        <taxon>Liquidambar</taxon>
    </lineage>
</organism>
<evidence type="ECO:0000256" key="2">
    <source>
        <dbReference type="SAM" id="SignalP"/>
    </source>
</evidence>
<dbReference type="AlphaFoldDB" id="A0AAP0RKK3"/>
<accession>A0AAP0RKK3</accession>
<dbReference type="EMBL" id="JBBPBK010000008">
    <property type="protein sequence ID" value="KAK9279921.1"/>
    <property type="molecule type" value="Genomic_DNA"/>
</dbReference>
<sequence>MTKLYNLYMLVVLFLASSTMLVEPGLAFEASGPTPPEMQVHISLEEIDYVLNCGKKLIHDCGRKIFSSIFGEVDLNDVCCRNLVYLGKRCLDTTIKGLLSMPLFYKYSTKVLLRSEVVWNRCAIIA</sequence>
<evidence type="ECO:0000259" key="3">
    <source>
        <dbReference type="Pfam" id="PF05617"/>
    </source>
</evidence>
<feature type="signal peptide" evidence="2">
    <location>
        <begin position="1"/>
        <end position="27"/>
    </location>
</feature>
<dbReference type="PANTHER" id="PTHR31951">
    <property type="entry name" value="BIFUNCTIONAL INHIBITOR/LIPID-TRANSFER PROTEIN/SEED STORAGE 2S ALBUMIN SUPERFAMILY PROTEIN-RELATED"/>
    <property type="match status" value="1"/>
</dbReference>
<dbReference type="PANTHER" id="PTHR31951:SF22">
    <property type="entry name" value="ECA1 GAMETOGENESIS RELATED FAMILY"/>
    <property type="match status" value="1"/>
</dbReference>
<name>A0AAP0RKK3_LIQFO</name>
<gene>
    <name evidence="4" type="ORF">L1049_013605</name>
</gene>
<keyword evidence="5" id="KW-1185">Reference proteome</keyword>
<keyword evidence="1 2" id="KW-0732">Signal</keyword>
<evidence type="ECO:0000313" key="4">
    <source>
        <dbReference type="EMBL" id="KAK9279921.1"/>
    </source>
</evidence>
<feature type="domain" description="Prolamin-like" evidence="3">
    <location>
        <begin position="52"/>
        <end position="122"/>
    </location>
</feature>
<dbReference type="Proteomes" id="UP001415857">
    <property type="component" value="Unassembled WGS sequence"/>
</dbReference>
<comment type="caution">
    <text evidence="4">The sequence shown here is derived from an EMBL/GenBank/DDBJ whole genome shotgun (WGS) entry which is preliminary data.</text>
</comment>
<evidence type="ECO:0000256" key="1">
    <source>
        <dbReference type="ARBA" id="ARBA00022729"/>
    </source>
</evidence>
<dbReference type="InterPro" id="IPR008502">
    <property type="entry name" value="Prolamin-like"/>
</dbReference>
<reference evidence="4 5" key="1">
    <citation type="journal article" date="2024" name="Plant J.">
        <title>Genome sequences and population genomics reveal climatic adaptation and genomic divergence between two closely related sweetgum species.</title>
        <authorList>
            <person name="Xu W.Q."/>
            <person name="Ren C.Q."/>
            <person name="Zhang X.Y."/>
            <person name="Comes H.P."/>
            <person name="Liu X.H."/>
            <person name="Li Y.G."/>
            <person name="Kettle C.J."/>
            <person name="Jalonen R."/>
            <person name="Gaisberger H."/>
            <person name="Ma Y.Z."/>
            <person name="Qiu Y.X."/>
        </authorList>
    </citation>
    <scope>NUCLEOTIDE SEQUENCE [LARGE SCALE GENOMIC DNA]</scope>
    <source>
        <strain evidence="4">Hangzhou</strain>
    </source>
</reference>
<protein>
    <recommendedName>
        <fullName evidence="3">Prolamin-like domain-containing protein</fullName>
    </recommendedName>
</protein>
<dbReference type="Pfam" id="PF05617">
    <property type="entry name" value="Prolamin_like"/>
    <property type="match status" value="1"/>
</dbReference>
<evidence type="ECO:0000313" key="5">
    <source>
        <dbReference type="Proteomes" id="UP001415857"/>
    </source>
</evidence>